<keyword evidence="3" id="KW-0732">Signal</keyword>
<dbReference type="AlphaFoldDB" id="A0A5C1Q781"/>
<keyword evidence="4" id="KW-1133">Transmembrane helix</keyword>
<dbReference type="Proteomes" id="UP000323824">
    <property type="component" value="Chromosome"/>
</dbReference>
<protein>
    <submittedName>
        <fullName evidence="6">Sugar ABC transporter substrate-binding protein</fullName>
    </submittedName>
</protein>
<dbReference type="InterPro" id="IPR028082">
    <property type="entry name" value="Peripla_BP_I"/>
</dbReference>
<dbReference type="EMBL" id="CP035807">
    <property type="protein sequence ID" value="QEN03281.1"/>
    <property type="molecule type" value="Genomic_DNA"/>
</dbReference>
<dbReference type="InterPro" id="IPR025997">
    <property type="entry name" value="SBP_2_dom"/>
</dbReference>
<dbReference type="RefSeq" id="WP_149566541.1">
    <property type="nucleotide sequence ID" value="NZ_CP035807.1"/>
</dbReference>
<comment type="subcellular location">
    <subcellularLocation>
        <location evidence="1">Cell envelope</location>
    </subcellularLocation>
</comment>
<evidence type="ECO:0000313" key="7">
    <source>
        <dbReference type="Proteomes" id="UP000323824"/>
    </source>
</evidence>
<gene>
    <name evidence="6" type="ORF">EW093_00685</name>
</gene>
<comment type="similarity">
    <text evidence="2">Belongs to the bacterial solute-binding protein 2 family.</text>
</comment>
<dbReference type="Pfam" id="PF13407">
    <property type="entry name" value="Peripla_BP_4"/>
    <property type="match status" value="1"/>
</dbReference>
<dbReference type="Gene3D" id="3.40.50.2300">
    <property type="match status" value="2"/>
</dbReference>
<keyword evidence="4" id="KW-0472">Membrane</keyword>
<evidence type="ECO:0000256" key="3">
    <source>
        <dbReference type="ARBA" id="ARBA00022729"/>
    </source>
</evidence>
<dbReference type="SUPFAM" id="SSF53822">
    <property type="entry name" value="Periplasmic binding protein-like I"/>
    <property type="match status" value="1"/>
</dbReference>
<dbReference type="GO" id="GO:0030313">
    <property type="term" value="C:cell envelope"/>
    <property type="evidence" value="ECO:0007669"/>
    <property type="project" value="UniProtKB-SubCell"/>
</dbReference>
<keyword evidence="4" id="KW-0812">Transmembrane</keyword>
<dbReference type="GO" id="GO:0030246">
    <property type="term" value="F:carbohydrate binding"/>
    <property type="evidence" value="ECO:0007669"/>
    <property type="project" value="UniProtKB-ARBA"/>
</dbReference>
<dbReference type="KEGG" id="sper:EW093_00685"/>
<evidence type="ECO:0000256" key="2">
    <source>
        <dbReference type="ARBA" id="ARBA00007639"/>
    </source>
</evidence>
<name>A0A5C1Q781_9SPIO</name>
<dbReference type="OrthoDB" id="569491at2"/>
<evidence type="ECO:0000256" key="4">
    <source>
        <dbReference type="SAM" id="Phobius"/>
    </source>
</evidence>
<proteinExistence type="inferred from homology"/>
<evidence type="ECO:0000259" key="5">
    <source>
        <dbReference type="Pfam" id="PF13407"/>
    </source>
</evidence>
<reference evidence="6 7" key="1">
    <citation type="submission" date="2019-02" db="EMBL/GenBank/DDBJ databases">
        <authorList>
            <person name="Fomenkov A."/>
            <person name="Dubinina G."/>
            <person name="Grabovich M."/>
            <person name="Vincze T."/>
            <person name="Roberts R.J."/>
        </authorList>
    </citation>
    <scope>NUCLEOTIDE SEQUENCE [LARGE SCALE GENOMIC DNA]</scope>
    <source>
        <strain evidence="6 7">P</strain>
    </source>
</reference>
<sequence>MNLFLKYAPLFIVSLFLIVLILSIKVMVSSPFYRDSGVISLEEKSSHYAFFLPVEDYSFFKQIKEGAVRASETLDCSISFFSIDDDPISLGMVPYLGFDGICLYPYGMDDKVKDSINKISNYGIPLIQLENEIVRNETTFFIGTNNFDSGKAIGKIAQLANKDLYNIVLIYSDKNPGLLSGRSLVEMGLKSVLEDKVDKLYVRKTDLNPLDAERLAYEIVKNSPEIDLIVLSDPNDTLVAVQAIIDNNLVGKVQIIGFGDDSRILEYISKDIILGTIVRNPYRIGYSAVLALDEIEKNGYTSAYVDTGINLISKNSLLNGKYSD</sequence>
<feature type="transmembrane region" description="Helical" evidence="4">
    <location>
        <begin position="7"/>
        <end position="28"/>
    </location>
</feature>
<accession>A0A5C1Q781</accession>
<keyword evidence="7" id="KW-1185">Reference proteome</keyword>
<dbReference type="PANTHER" id="PTHR46847">
    <property type="entry name" value="D-ALLOSE-BINDING PERIPLASMIC PROTEIN-RELATED"/>
    <property type="match status" value="1"/>
</dbReference>
<evidence type="ECO:0000256" key="1">
    <source>
        <dbReference type="ARBA" id="ARBA00004196"/>
    </source>
</evidence>
<evidence type="ECO:0000313" key="6">
    <source>
        <dbReference type="EMBL" id="QEN03281.1"/>
    </source>
</evidence>
<dbReference type="PANTHER" id="PTHR46847:SF1">
    <property type="entry name" value="D-ALLOSE-BINDING PERIPLASMIC PROTEIN-RELATED"/>
    <property type="match status" value="1"/>
</dbReference>
<feature type="domain" description="Periplasmic binding protein" evidence="5">
    <location>
        <begin position="49"/>
        <end position="295"/>
    </location>
</feature>
<organism evidence="6 7">
    <name type="scientific">Thiospirochaeta perfilievii</name>
    <dbReference type="NCBI Taxonomy" id="252967"/>
    <lineage>
        <taxon>Bacteria</taxon>
        <taxon>Pseudomonadati</taxon>
        <taxon>Spirochaetota</taxon>
        <taxon>Spirochaetia</taxon>
        <taxon>Spirochaetales</taxon>
        <taxon>Spirochaetaceae</taxon>
        <taxon>Thiospirochaeta</taxon>
    </lineage>
</organism>
<reference evidence="6 7" key="2">
    <citation type="submission" date="2019-09" db="EMBL/GenBank/DDBJ databases">
        <title>Complete Genome Sequence and Methylome Analysis of free living Spirochaetas.</title>
        <authorList>
            <person name="Leshcheva N."/>
            <person name="Mikheeva N."/>
        </authorList>
    </citation>
    <scope>NUCLEOTIDE SEQUENCE [LARGE SCALE GENOMIC DNA]</scope>
    <source>
        <strain evidence="6 7">P</strain>
    </source>
</reference>